<keyword evidence="4" id="KW-0479">Metal-binding</keyword>
<dbReference type="EMBL" id="BJUA01000002">
    <property type="protein sequence ID" value="GEK16741.1"/>
    <property type="molecule type" value="Genomic_DNA"/>
</dbReference>
<dbReference type="PROSITE" id="PS00444">
    <property type="entry name" value="POLYPRENYL_SYNTHASE_2"/>
    <property type="match status" value="1"/>
</dbReference>
<dbReference type="InterPro" id="IPR033749">
    <property type="entry name" value="Polyprenyl_synt_CS"/>
</dbReference>
<evidence type="ECO:0000256" key="4">
    <source>
        <dbReference type="ARBA" id="ARBA00022723"/>
    </source>
</evidence>
<evidence type="ECO:0000313" key="8">
    <source>
        <dbReference type="Proteomes" id="UP000321386"/>
    </source>
</evidence>
<sequence length="350" mass="36220">MTTLMSPADAPTAPAPLEAFRRGPGLLPHDDEAQALWTAAADATRGGRGVRPHLMRVACAALGGADERACAQLADAVELLHAAFVVHDDVIDHDDVRRGRPNVSGTFTARAVDAGASGSAARGYGRAAGILAGDLALVAATRAFATVPAPAHVVDALLALLDRTVALSAAGELHDVRLTLGVDDPTVADALAVAELKTAVYSFSLPLCAGALLAGAGHDTVTALDRVGRLVGTAFQLQDDLLGVFGDEATTGKSTMSDLREGKMTAIVAHARTTRAWALVEDAFGDPALTPGRAREVRDQLERYGSRAYVTGLVADHLAAAQALARDAHLPEAVLHSLHALVDDTVWRAA</sequence>
<evidence type="ECO:0000256" key="1">
    <source>
        <dbReference type="ARBA" id="ARBA00001946"/>
    </source>
</evidence>
<name>A0A510UTF3_9CELL</name>
<reference evidence="7 8" key="1">
    <citation type="submission" date="2019-07" db="EMBL/GenBank/DDBJ databases">
        <title>Whole genome shotgun sequence of Cellulomonas persica NBRC 101101.</title>
        <authorList>
            <person name="Hosoyama A."/>
            <person name="Uohara A."/>
            <person name="Ohji S."/>
            <person name="Ichikawa N."/>
        </authorList>
    </citation>
    <scope>NUCLEOTIDE SEQUENCE [LARGE SCALE GENOMIC DNA]</scope>
    <source>
        <strain evidence="7 8">NBRC 101101</strain>
    </source>
</reference>
<evidence type="ECO:0000256" key="2">
    <source>
        <dbReference type="ARBA" id="ARBA00006706"/>
    </source>
</evidence>
<accession>A0A510UTF3</accession>
<dbReference type="OrthoDB" id="4497239at2"/>
<keyword evidence="5" id="KW-0460">Magnesium</keyword>
<dbReference type="InterPro" id="IPR008949">
    <property type="entry name" value="Isoprenoid_synthase_dom_sf"/>
</dbReference>
<evidence type="ECO:0000256" key="5">
    <source>
        <dbReference type="ARBA" id="ARBA00022842"/>
    </source>
</evidence>
<keyword evidence="8" id="KW-1185">Reference proteome</keyword>
<organism evidence="7 8">
    <name type="scientific">Cellulomonas persica</name>
    <dbReference type="NCBI Taxonomy" id="76861"/>
    <lineage>
        <taxon>Bacteria</taxon>
        <taxon>Bacillati</taxon>
        <taxon>Actinomycetota</taxon>
        <taxon>Actinomycetes</taxon>
        <taxon>Micrococcales</taxon>
        <taxon>Cellulomonadaceae</taxon>
        <taxon>Cellulomonas</taxon>
    </lineage>
</organism>
<dbReference type="PROSITE" id="PS00723">
    <property type="entry name" value="POLYPRENYL_SYNTHASE_1"/>
    <property type="match status" value="1"/>
</dbReference>
<comment type="similarity">
    <text evidence="2 6">Belongs to the FPP/GGPP synthase family.</text>
</comment>
<evidence type="ECO:0000256" key="6">
    <source>
        <dbReference type="RuleBase" id="RU004466"/>
    </source>
</evidence>
<proteinExistence type="inferred from homology"/>
<comment type="caution">
    <text evidence="7">The sequence shown here is derived from an EMBL/GenBank/DDBJ whole genome shotgun (WGS) entry which is preliminary data.</text>
</comment>
<dbReference type="Pfam" id="PF00348">
    <property type="entry name" value="polyprenyl_synt"/>
    <property type="match status" value="1"/>
</dbReference>
<evidence type="ECO:0000313" key="7">
    <source>
        <dbReference type="EMBL" id="GEK16741.1"/>
    </source>
</evidence>
<dbReference type="GO" id="GO:0004659">
    <property type="term" value="F:prenyltransferase activity"/>
    <property type="evidence" value="ECO:0007669"/>
    <property type="project" value="InterPro"/>
</dbReference>
<dbReference type="PANTHER" id="PTHR12001:SF85">
    <property type="entry name" value="SHORT CHAIN ISOPRENYL DIPHOSPHATE SYNTHASE"/>
    <property type="match status" value="1"/>
</dbReference>
<dbReference type="RefSeq" id="WP_146805041.1">
    <property type="nucleotide sequence ID" value="NZ_BJUA01000002.1"/>
</dbReference>
<dbReference type="Gene3D" id="1.10.600.10">
    <property type="entry name" value="Farnesyl Diphosphate Synthase"/>
    <property type="match status" value="1"/>
</dbReference>
<dbReference type="Proteomes" id="UP000321386">
    <property type="component" value="Unassembled WGS sequence"/>
</dbReference>
<dbReference type="SFLD" id="SFLDS00005">
    <property type="entry name" value="Isoprenoid_Synthase_Type_I"/>
    <property type="match status" value="1"/>
</dbReference>
<dbReference type="GO" id="GO:0046872">
    <property type="term" value="F:metal ion binding"/>
    <property type="evidence" value="ECO:0007669"/>
    <property type="project" value="UniProtKB-KW"/>
</dbReference>
<keyword evidence="3 6" id="KW-0808">Transferase</keyword>
<evidence type="ECO:0000256" key="3">
    <source>
        <dbReference type="ARBA" id="ARBA00022679"/>
    </source>
</evidence>
<gene>
    <name evidence="7" type="ORF">CPE01_04740</name>
</gene>
<dbReference type="SUPFAM" id="SSF48576">
    <property type="entry name" value="Terpenoid synthases"/>
    <property type="match status" value="1"/>
</dbReference>
<dbReference type="GO" id="GO:0008299">
    <property type="term" value="P:isoprenoid biosynthetic process"/>
    <property type="evidence" value="ECO:0007669"/>
    <property type="project" value="InterPro"/>
</dbReference>
<dbReference type="InterPro" id="IPR000092">
    <property type="entry name" value="Polyprenyl_synt"/>
</dbReference>
<dbReference type="PANTHER" id="PTHR12001">
    <property type="entry name" value="GERANYLGERANYL PYROPHOSPHATE SYNTHASE"/>
    <property type="match status" value="1"/>
</dbReference>
<comment type="cofactor">
    <cofactor evidence="1">
        <name>Mg(2+)</name>
        <dbReference type="ChEBI" id="CHEBI:18420"/>
    </cofactor>
</comment>
<protein>
    <submittedName>
        <fullName evidence="7">Geranylgeranyl pyrophosphate synthase</fullName>
    </submittedName>
</protein>
<dbReference type="AlphaFoldDB" id="A0A510UTF3"/>